<evidence type="ECO:0000313" key="1">
    <source>
        <dbReference type="EMBL" id="PJE50918.1"/>
    </source>
</evidence>
<dbReference type="Gene3D" id="3.75.10.10">
    <property type="entry name" value="L-arginine/glycine Amidinotransferase, Chain A"/>
    <property type="match status" value="1"/>
</dbReference>
<organism evidence="1 2">
    <name type="scientific">Candidatus Yanofskybacteria bacterium CG10_big_fil_rev_8_21_14_0_10_36_16</name>
    <dbReference type="NCBI Taxonomy" id="1975096"/>
    <lineage>
        <taxon>Bacteria</taxon>
        <taxon>Candidatus Yanofskyibacteriota</taxon>
    </lineage>
</organism>
<evidence type="ECO:0000313" key="2">
    <source>
        <dbReference type="Proteomes" id="UP000228496"/>
    </source>
</evidence>
<dbReference type="Proteomes" id="UP000228496">
    <property type="component" value="Unassembled WGS sequence"/>
</dbReference>
<comment type="caution">
    <text evidence="1">The sequence shown here is derived from an EMBL/GenBank/DDBJ whole genome shotgun (WGS) entry which is preliminary data.</text>
</comment>
<proteinExistence type="predicted"/>
<dbReference type="SUPFAM" id="SSF55909">
    <property type="entry name" value="Pentein"/>
    <property type="match status" value="1"/>
</dbReference>
<dbReference type="Pfam" id="PF19420">
    <property type="entry name" value="DDAH_eukar"/>
    <property type="match status" value="1"/>
</dbReference>
<protein>
    <recommendedName>
        <fullName evidence="3">Amidinotransferase</fullName>
    </recommendedName>
</protein>
<accession>A0A2J0Q9Y6</accession>
<sequence>MLVLMCRPKYFDVTYRSQTNIAMNPARRPQKNIAYAQWAKLREEYIRNGINVLLIDPREHLVDMAFAANSCLPLPNGHVILSNFVHKERLGEKHFYNEYFSDMYGHGNVHELSHKAHFEGQGDALFVDERTLFITYGLRTNYRAVKEIRYLLQQMNTGIEVVDLPLRNLEDHKENEFRFYHGDTCLMHFRQKGFFLVYPGAFQIEALQKIRKKDAIVKLTKNCALQFAANSLVHNNTVFMPNIDEGQETYKDPDSLDGGDLKILIRRMGYKISEHNMSEFLKSGGAVKCLTLELFSR</sequence>
<name>A0A2J0Q9Y6_9BACT</name>
<dbReference type="AlphaFoldDB" id="A0A2J0Q9Y6"/>
<evidence type="ECO:0008006" key="3">
    <source>
        <dbReference type="Google" id="ProtNLM"/>
    </source>
</evidence>
<dbReference type="EMBL" id="PCXQ01000004">
    <property type="protein sequence ID" value="PJE50918.1"/>
    <property type="molecule type" value="Genomic_DNA"/>
</dbReference>
<gene>
    <name evidence="1" type="ORF">COV29_01400</name>
</gene>
<reference evidence="1 2" key="1">
    <citation type="submission" date="2017-09" db="EMBL/GenBank/DDBJ databases">
        <title>Depth-based differentiation of microbial function through sediment-hosted aquifers and enrichment of novel symbionts in the deep terrestrial subsurface.</title>
        <authorList>
            <person name="Probst A.J."/>
            <person name="Ladd B."/>
            <person name="Jarett J.K."/>
            <person name="Geller-Mcgrath D.E."/>
            <person name="Sieber C.M."/>
            <person name="Emerson J.B."/>
            <person name="Anantharaman K."/>
            <person name="Thomas B.C."/>
            <person name="Malmstrom R."/>
            <person name="Stieglmeier M."/>
            <person name="Klingl A."/>
            <person name="Woyke T."/>
            <person name="Ryan C.M."/>
            <person name="Banfield J.F."/>
        </authorList>
    </citation>
    <scope>NUCLEOTIDE SEQUENCE [LARGE SCALE GENOMIC DNA]</scope>
    <source>
        <strain evidence="1">CG10_big_fil_rev_8_21_14_0_10_36_16</strain>
    </source>
</reference>